<comment type="caution">
    <text evidence="2">The sequence shown here is derived from an EMBL/GenBank/DDBJ whole genome shotgun (WGS) entry which is preliminary data.</text>
</comment>
<dbReference type="Proteomes" id="UP000325313">
    <property type="component" value="Unassembled WGS sequence"/>
</dbReference>
<evidence type="ECO:0000256" key="1">
    <source>
        <dbReference type="SAM" id="MobiDB-lite"/>
    </source>
</evidence>
<evidence type="ECO:0000313" key="3">
    <source>
        <dbReference type="Proteomes" id="UP000325313"/>
    </source>
</evidence>
<dbReference type="AlphaFoldDB" id="A0A5B0QKZ0"/>
<dbReference type="EMBL" id="VDEP01000274">
    <property type="protein sequence ID" value="KAA1113907.1"/>
    <property type="molecule type" value="Genomic_DNA"/>
</dbReference>
<accession>A0A5B0QKZ0</accession>
<evidence type="ECO:0000313" key="2">
    <source>
        <dbReference type="EMBL" id="KAA1113907.1"/>
    </source>
</evidence>
<proteinExistence type="predicted"/>
<feature type="compositionally biased region" description="Polar residues" evidence="1">
    <location>
        <begin position="1"/>
        <end position="23"/>
    </location>
</feature>
<feature type="compositionally biased region" description="Polar residues" evidence="1">
    <location>
        <begin position="37"/>
        <end position="56"/>
    </location>
</feature>
<organism evidence="2 3">
    <name type="scientific">Puccinia graminis f. sp. tritici</name>
    <dbReference type="NCBI Taxonomy" id="56615"/>
    <lineage>
        <taxon>Eukaryota</taxon>
        <taxon>Fungi</taxon>
        <taxon>Dikarya</taxon>
        <taxon>Basidiomycota</taxon>
        <taxon>Pucciniomycotina</taxon>
        <taxon>Pucciniomycetes</taxon>
        <taxon>Pucciniales</taxon>
        <taxon>Pucciniaceae</taxon>
        <taxon>Puccinia</taxon>
    </lineage>
</organism>
<sequence>MEPTKRSSTPDAGQQLTAAPTESRTPDAGQQLIVTPKRSSTPDAGQQLTACQTLRL</sequence>
<name>A0A5B0QKZ0_PUCGR</name>
<protein>
    <submittedName>
        <fullName evidence="2">Uncharacterized protein</fullName>
    </submittedName>
</protein>
<feature type="region of interest" description="Disordered" evidence="1">
    <location>
        <begin position="1"/>
        <end position="56"/>
    </location>
</feature>
<gene>
    <name evidence="2" type="ORF">PGTUg99_014709</name>
</gene>
<reference evidence="2 3" key="1">
    <citation type="submission" date="2019-05" db="EMBL/GenBank/DDBJ databases">
        <title>Emergence of the Ug99 lineage of the wheat stem rust pathogen through somatic hybridization.</title>
        <authorList>
            <person name="Li F."/>
            <person name="Upadhyaya N.M."/>
            <person name="Sperschneider J."/>
            <person name="Matny O."/>
            <person name="Nguyen-Phuc H."/>
            <person name="Mago R."/>
            <person name="Raley C."/>
            <person name="Miller M.E."/>
            <person name="Silverstein K.A.T."/>
            <person name="Henningsen E."/>
            <person name="Hirsch C.D."/>
            <person name="Visser B."/>
            <person name="Pretorius Z.A."/>
            <person name="Steffenson B.J."/>
            <person name="Schwessinger B."/>
            <person name="Dodds P.N."/>
            <person name="Figueroa M."/>
        </authorList>
    </citation>
    <scope>NUCLEOTIDE SEQUENCE [LARGE SCALE GENOMIC DNA]</scope>
    <source>
        <strain evidence="2 3">Ug99</strain>
    </source>
</reference>